<evidence type="ECO:0000259" key="4">
    <source>
        <dbReference type="Pfam" id="PF18915"/>
    </source>
</evidence>
<feature type="domain" description="DUF5667" evidence="4">
    <location>
        <begin position="41"/>
        <end position="173"/>
    </location>
</feature>
<evidence type="ECO:0000313" key="6">
    <source>
        <dbReference type="Proteomes" id="UP001500339"/>
    </source>
</evidence>
<dbReference type="Proteomes" id="UP001500339">
    <property type="component" value="Unassembled WGS sequence"/>
</dbReference>
<sequence length="315" mass="35493">MKKICTLVLTVTMLLNLSSGVLASPEISPSEELSMADKAGLTSASVFYPLDKFIDELKLRLTKDEMGRIVILTQIAEERLAESEVLTEKEKNDLAEKSVEEFNNKMTEATESLEDIITDTTENTTENATESTVVTDKETNIDDKKVDELTDKLAKCQKNSIEVLKKLETKLGDNAQAAIAKVIEMQTAKQEAVKNMVKERHELNTAKKDYNKAKIELKKIEHNGDEASIKAAEEILNEKNAQLQTAKEEYSKAFTDKKNAVKNLNTTVKEELKDVAPTYNDKHKNDDKQNKSKDTKVDTNKSYKNKFHKNDSKDK</sequence>
<accession>A0ABP3U9G0</accession>
<feature type="chain" id="PRO_5047082986" description="DUF5667 domain-containing protein" evidence="3">
    <location>
        <begin position="24"/>
        <end position="315"/>
    </location>
</feature>
<reference evidence="6" key="1">
    <citation type="journal article" date="2019" name="Int. J. Syst. Evol. Microbiol.">
        <title>The Global Catalogue of Microorganisms (GCM) 10K type strain sequencing project: providing services to taxonomists for standard genome sequencing and annotation.</title>
        <authorList>
            <consortium name="The Broad Institute Genomics Platform"/>
            <consortium name="The Broad Institute Genome Sequencing Center for Infectious Disease"/>
            <person name="Wu L."/>
            <person name="Ma J."/>
        </authorList>
    </citation>
    <scope>NUCLEOTIDE SEQUENCE [LARGE SCALE GENOMIC DNA]</scope>
    <source>
        <strain evidence="6">JCM 1405</strain>
    </source>
</reference>
<dbReference type="EMBL" id="BAAACF010000002">
    <property type="protein sequence ID" value="GAA0726289.1"/>
    <property type="molecule type" value="Genomic_DNA"/>
</dbReference>
<keyword evidence="3" id="KW-0732">Signal</keyword>
<organism evidence="5 6">
    <name type="scientific">Clostridium malenominatum</name>
    <dbReference type="NCBI Taxonomy" id="1539"/>
    <lineage>
        <taxon>Bacteria</taxon>
        <taxon>Bacillati</taxon>
        <taxon>Bacillota</taxon>
        <taxon>Clostridia</taxon>
        <taxon>Eubacteriales</taxon>
        <taxon>Clostridiaceae</taxon>
        <taxon>Clostridium</taxon>
    </lineage>
</organism>
<dbReference type="RefSeq" id="WP_343769780.1">
    <property type="nucleotide sequence ID" value="NZ_BAAACF010000002.1"/>
</dbReference>
<proteinExistence type="predicted"/>
<feature type="signal peptide" evidence="3">
    <location>
        <begin position="1"/>
        <end position="23"/>
    </location>
</feature>
<evidence type="ECO:0000313" key="5">
    <source>
        <dbReference type="EMBL" id="GAA0726289.1"/>
    </source>
</evidence>
<evidence type="ECO:0000256" key="2">
    <source>
        <dbReference type="SAM" id="MobiDB-lite"/>
    </source>
</evidence>
<gene>
    <name evidence="5" type="ORF">GCM10008905_22700</name>
</gene>
<keyword evidence="6" id="KW-1185">Reference proteome</keyword>
<dbReference type="Pfam" id="PF18915">
    <property type="entry name" value="DUF5667"/>
    <property type="match status" value="1"/>
</dbReference>
<feature type="compositionally biased region" description="Basic and acidic residues" evidence="2">
    <location>
        <begin position="268"/>
        <end position="301"/>
    </location>
</feature>
<feature type="coiled-coil region" evidence="1">
    <location>
        <begin position="92"/>
        <end position="119"/>
    </location>
</feature>
<feature type="region of interest" description="Disordered" evidence="2">
    <location>
        <begin position="254"/>
        <end position="315"/>
    </location>
</feature>
<evidence type="ECO:0000256" key="3">
    <source>
        <dbReference type="SAM" id="SignalP"/>
    </source>
</evidence>
<protein>
    <recommendedName>
        <fullName evidence="4">DUF5667 domain-containing protein</fullName>
    </recommendedName>
</protein>
<name>A0ABP3U9G0_9CLOT</name>
<keyword evidence="1" id="KW-0175">Coiled coil</keyword>
<comment type="caution">
    <text evidence="5">The sequence shown here is derived from an EMBL/GenBank/DDBJ whole genome shotgun (WGS) entry which is preliminary data.</text>
</comment>
<evidence type="ECO:0000256" key="1">
    <source>
        <dbReference type="SAM" id="Coils"/>
    </source>
</evidence>
<dbReference type="InterPro" id="IPR043725">
    <property type="entry name" value="DUF5667"/>
</dbReference>